<evidence type="ECO:0000313" key="2">
    <source>
        <dbReference type="Proteomes" id="UP000186553"/>
    </source>
</evidence>
<dbReference type="EMBL" id="MBDL01000008">
    <property type="protein sequence ID" value="ODA13735.1"/>
    <property type="molecule type" value="Genomic_DNA"/>
</dbReference>
<organism evidence="1 2">
    <name type="scientific">Acinetobacter celticus</name>
    <dbReference type="NCBI Taxonomy" id="1891224"/>
    <lineage>
        <taxon>Bacteria</taxon>
        <taxon>Pseudomonadati</taxon>
        <taxon>Pseudomonadota</taxon>
        <taxon>Gammaproteobacteria</taxon>
        <taxon>Moraxellales</taxon>
        <taxon>Moraxellaceae</taxon>
        <taxon>Acinetobacter</taxon>
    </lineage>
</organism>
<dbReference type="Proteomes" id="UP000186553">
    <property type="component" value="Unassembled WGS sequence"/>
</dbReference>
<evidence type="ECO:0000313" key="1">
    <source>
        <dbReference type="EMBL" id="ODA13735.1"/>
    </source>
</evidence>
<keyword evidence="2" id="KW-1185">Reference proteome</keyword>
<comment type="caution">
    <text evidence="1">The sequence shown here is derived from an EMBL/GenBank/DDBJ whole genome shotgun (WGS) entry which is preliminary data.</text>
</comment>
<gene>
    <name evidence="1" type="ORF">BBP83_05030</name>
</gene>
<proteinExistence type="predicted"/>
<dbReference type="AlphaFoldDB" id="A0A1C3CY42"/>
<dbReference type="STRING" id="1891224.BBP83_05030"/>
<protein>
    <submittedName>
        <fullName evidence="1">Uncharacterized protein</fullName>
    </submittedName>
</protein>
<accession>A0A1C3CY42</accession>
<dbReference type="OrthoDB" id="6703978at2"/>
<reference evidence="1 2" key="1">
    <citation type="submission" date="2016-07" db="EMBL/GenBank/DDBJ databases">
        <title>Acinetobacter sp. ANC 4603.</title>
        <authorList>
            <person name="Radolfova-Krizova L."/>
            <person name="Nemec A."/>
        </authorList>
    </citation>
    <scope>NUCLEOTIDE SEQUENCE [LARGE SCALE GENOMIC DNA]</scope>
    <source>
        <strain evidence="1 2">ANC 4603</strain>
    </source>
</reference>
<dbReference type="RefSeq" id="WP_068886518.1">
    <property type="nucleotide sequence ID" value="NZ_CBCRUU010000001.1"/>
</dbReference>
<name>A0A1C3CY42_9GAMM</name>
<sequence length="385" mass="44953">MLNNSNPLTLECQQLIERLDQLDFVDPFSLYYFNETKDIESEILRLKTISTRNTVTKKDLSFGIHTSNDELDLIIESMKLRYANNAQHADQMETKIFSNIHSYDFKAMNIKIKACLDFLDIYFQVEKSCTRHDIKKYLTEKTKIRHFIKESNSGYIIRLHDMNSIHSINQRIAHLNHFGLVKASLAITEMEVALDFYGYKHIALITALFKSLKLPNDTENLRIFKTQIGVFTPIPFNPIILHSKIEDGYNIGINHKLADEYWHLYRKQTDQNGQPLPEEYWRIRAEKNMKVNVLSKLDNRLVNIKRVLLDCFKGIRFTQVKKNAVQKTKQLYDCTVEAYGVEKVAYLDANRNLRKLPKEIEMNTELNKLAVNAICNLAKNFSHPS</sequence>